<dbReference type="Proteomes" id="UP001221009">
    <property type="component" value="Chromosome"/>
</dbReference>
<organism evidence="1 2">
    <name type="scientific">Parabacteroides distasonis</name>
    <dbReference type="NCBI Taxonomy" id="823"/>
    <lineage>
        <taxon>Bacteria</taxon>
        <taxon>Pseudomonadati</taxon>
        <taxon>Bacteroidota</taxon>
        <taxon>Bacteroidia</taxon>
        <taxon>Bacteroidales</taxon>
        <taxon>Tannerellaceae</taxon>
        <taxon>Parabacteroides</taxon>
    </lineage>
</organism>
<gene>
    <name evidence="1" type="ORF">P2T59_10275</name>
</gene>
<dbReference type="InterPro" id="IPR043519">
    <property type="entry name" value="NT_sf"/>
</dbReference>
<sequence>MNTLRFTEQSDIDLLIEFDPAITIEEYADNYFSLRDRFVKLFNNPFGGFNYSLMHLSLEQKEPFAGTRMEKSINKDLIYV</sequence>
<dbReference type="SUPFAM" id="SSF81301">
    <property type="entry name" value="Nucleotidyltransferase"/>
    <property type="match status" value="1"/>
</dbReference>
<dbReference type="EMBL" id="CP120353">
    <property type="protein sequence ID" value="WET66351.1"/>
    <property type="molecule type" value="Genomic_DNA"/>
</dbReference>
<dbReference type="AlphaFoldDB" id="A0AAX3R150"/>
<evidence type="ECO:0000313" key="1">
    <source>
        <dbReference type="EMBL" id="WET66351.1"/>
    </source>
</evidence>
<name>A0AAX3R150_PARDI</name>
<accession>A0AAX3R150</accession>
<reference evidence="1" key="1">
    <citation type="submission" date="2023-03" db="EMBL/GenBank/DDBJ databases">
        <title>Parabacteroides distasonis, a bacteria resistant against UC.</title>
        <authorList>
            <person name="Dai W."/>
        </authorList>
    </citation>
    <scope>NUCLEOTIDE SEQUENCE</scope>
    <source>
        <strain evidence="1">F1-28</strain>
    </source>
</reference>
<protein>
    <submittedName>
        <fullName evidence="1">Uncharacterized protein</fullName>
    </submittedName>
</protein>
<proteinExistence type="predicted"/>
<dbReference type="RefSeq" id="WP_259009728.1">
    <property type="nucleotide sequence ID" value="NZ_CP120353.1"/>
</dbReference>
<evidence type="ECO:0000313" key="2">
    <source>
        <dbReference type="Proteomes" id="UP001221009"/>
    </source>
</evidence>